<name>A0A2X0K9F0_9BASI</name>
<dbReference type="EMBL" id="FMWP01000111">
    <property type="protein sequence ID" value="SDA01145.1"/>
    <property type="molecule type" value="Genomic_DNA"/>
</dbReference>
<organism evidence="1 2">
    <name type="scientific">Microbotryum saponariae</name>
    <dbReference type="NCBI Taxonomy" id="289078"/>
    <lineage>
        <taxon>Eukaryota</taxon>
        <taxon>Fungi</taxon>
        <taxon>Dikarya</taxon>
        <taxon>Basidiomycota</taxon>
        <taxon>Pucciniomycotina</taxon>
        <taxon>Microbotryomycetes</taxon>
        <taxon>Microbotryales</taxon>
        <taxon>Microbotryaceae</taxon>
        <taxon>Microbotryum</taxon>
    </lineage>
</organism>
<keyword evidence="2" id="KW-1185">Reference proteome</keyword>
<sequence length="304" mass="32525">MASDTTAITVTTPACEPELLDGVDRELLDAVVLVERAPDELATNVDALLLGGDDAVERLEEPHDALAHAEAGVGDAFGDLREVARREGGAVDDVLADELDRGVAHGGRAVVHAMFDAGTDLGAVEELRVLRDEHADAAQGLGAQRDGRRLGALDDEREDRVVQAGKGSAPRKLDGEIVDDGLLGFGGGAKDVVVARKDPGRRGVVAQSCVERLREPTGLGVFEFLGRVVREQRRRLVQRYDEIGSESRGCKVGDAVVLVATHEVAHNGALRLDVRVQRGDVLFADDIAEVPQHNRRGRWRRGGG</sequence>
<protein>
    <submittedName>
        <fullName evidence="1">BZ3500_MvSof-1268-A1-R1_Chr10-4g03100 protein</fullName>
    </submittedName>
</protein>
<dbReference type="AlphaFoldDB" id="A0A2X0K9F0"/>
<evidence type="ECO:0000313" key="2">
    <source>
        <dbReference type="Proteomes" id="UP000249723"/>
    </source>
</evidence>
<evidence type="ECO:0000313" key="1">
    <source>
        <dbReference type="EMBL" id="SDA01145.1"/>
    </source>
</evidence>
<proteinExistence type="predicted"/>
<reference evidence="2" key="1">
    <citation type="submission" date="2016-10" db="EMBL/GenBank/DDBJ databases">
        <authorList>
            <person name="Jeantristanb JTB J.-T."/>
            <person name="Ricardo R."/>
        </authorList>
    </citation>
    <scope>NUCLEOTIDE SEQUENCE [LARGE SCALE GENOMIC DNA]</scope>
</reference>
<accession>A0A2X0K9F0</accession>
<dbReference type="Proteomes" id="UP000249723">
    <property type="component" value="Unassembled WGS sequence"/>
</dbReference>
<gene>
    <name evidence="1" type="ORF">BZ3500_MVSOF-1268-A1-R1_CHR10-4G03100</name>
</gene>